<comment type="caution">
    <text evidence="1">The sequence shown here is derived from an EMBL/GenBank/DDBJ whole genome shotgun (WGS) entry which is preliminary data.</text>
</comment>
<protein>
    <submittedName>
        <fullName evidence="1">Uncharacterized protein</fullName>
    </submittedName>
</protein>
<dbReference type="OrthoDB" id="9994419at2759"/>
<keyword evidence="2" id="KW-1185">Reference proteome</keyword>
<dbReference type="Gene3D" id="3.80.10.10">
    <property type="entry name" value="Ribonuclease Inhibitor"/>
    <property type="match status" value="1"/>
</dbReference>
<dbReference type="InterPro" id="IPR032675">
    <property type="entry name" value="LRR_dom_sf"/>
</dbReference>
<evidence type="ECO:0000313" key="2">
    <source>
        <dbReference type="Proteomes" id="UP000701801"/>
    </source>
</evidence>
<accession>A0A9N9QD29</accession>
<dbReference type="EMBL" id="CAJVRM010000709">
    <property type="protein sequence ID" value="CAG8983071.1"/>
    <property type="molecule type" value="Genomic_DNA"/>
</dbReference>
<reference evidence="1" key="1">
    <citation type="submission" date="2021-07" db="EMBL/GenBank/DDBJ databases">
        <authorList>
            <person name="Durling M."/>
        </authorList>
    </citation>
    <scope>NUCLEOTIDE SEQUENCE</scope>
</reference>
<sequence length="515" mass="58070">MDLTTSLKLSRLESLPAELLHKIISPLEPCLTHGTSQITQHVIPTEQLHGTTSLEAQHNLISCLAISQSLHLATVPILYQRVELSSYSSLLKFHRQILRYPALGIYVKSLDLSNLILRSRTSYADVDSEAYRTWLAEVRAASDMIKKWLDLMPRLRDLKTPLEWSHEAYSGIEPQLDIHILQRLPRGQFPSLTTLEWGPTITPEFMCYLGRCRKGVETQVRRMVVRSTDIEITTAVRLLLETMPRVQDLDFTTSNVDLAEALSGLCGGSKLRSLVTTLKDSHAIPSISKFMASNPEIFDQLETLHLLYKASHTETPQPDTTEDISTIISLLPPTLLSLNLTGIPLSPSHLSLLVHHCPFLEELTLDTGIHLEDLETILLPPHTITGESTFRPPSPLQGPQEEEIESKYNTVLEPMAKAIAICKLRRRINSFSLAPHPPTIGYLSRVRYLCIEAMSRYEQKKLFTLLLLSEFSGCLERIVVGEWAVADGLFGGVCESVGWRYRRRGRICWVERVSL</sequence>
<evidence type="ECO:0000313" key="1">
    <source>
        <dbReference type="EMBL" id="CAG8983071.1"/>
    </source>
</evidence>
<dbReference type="AlphaFoldDB" id="A0A9N9QD29"/>
<gene>
    <name evidence="1" type="ORF">HYALB_00006099</name>
</gene>
<dbReference type="Proteomes" id="UP000701801">
    <property type="component" value="Unassembled WGS sequence"/>
</dbReference>
<proteinExistence type="predicted"/>
<name>A0A9N9QD29_9HELO</name>
<organism evidence="1 2">
    <name type="scientific">Hymenoscyphus albidus</name>
    <dbReference type="NCBI Taxonomy" id="595503"/>
    <lineage>
        <taxon>Eukaryota</taxon>
        <taxon>Fungi</taxon>
        <taxon>Dikarya</taxon>
        <taxon>Ascomycota</taxon>
        <taxon>Pezizomycotina</taxon>
        <taxon>Leotiomycetes</taxon>
        <taxon>Helotiales</taxon>
        <taxon>Helotiaceae</taxon>
        <taxon>Hymenoscyphus</taxon>
    </lineage>
</organism>